<comment type="caution">
    <text evidence="2">The sequence shown here is derived from an EMBL/GenBank/DDBJ whole genome shotgun (WGS) entry which is preliminary data.</text>
</comment>
<accession>A0A9X8UIY3</accession>
<evidence type="ECO:0000313" key="3">
    <source>
        <dbReference type="Proteomes" id="UP000294682"/>
    </source>
</evidence>
<dbReference type="PROSITE" id="PS51186">
    <property type="entry name" value="GNAT"/>
    <property type="match status" value="1"/>
</dbReference>
<dbReference type="Gene3D" id="3.40.630.30">
    <property type="match status" value="1"/>
</dbReference>
<evidence type="ECO:0000259" key="1">
    <source>
        <dbReference type="PROSITE" id="PS51186"/>
    </source>
</evidence>
<dbReference type="CDD" id="cd04301">
    <property type="entry name" value="NAT_SF"/>
    <property type="match status" value="1"/>
</dbReference>
<dbReference type="EMBL" id="SLUK01000007">
    <property type="protein sequence ID" value="TCL43014.1"/>
    <property type="molecule type" value="Genomic_DNA"/>
</dbReference>
<dbReference type="AlphaFoldDB" id="A0A9X8UIY3"/>
<protein>
    <submittedName>
        <fullName evidence="2">Acetyltransferase (GNAT) family protein</fullName>
    </submittedName>
</protein>
<proteinExistence type="predicted"/>
<organism evidence="2 3">
    <name type="scientific">Harryflintia acetispora</name>
    <dbReference type="NCBI Taxonomy" id="1849041"/>
    <lineage>
        <taxon>Bacteria</taxon>
        <taxon>Bacillati</taxon>
        <taxon>Bacillota</taxon>
        <taxon>Clostridia</taxon>
        <taxon>Eubacteriales</taxon>
        <taxon>Oscillospiraceae</taxon>
        <taxon>Harryflintia</taxon>
    </lineage>
</organism>
<gene>
    <name evidence="2" type="ORF">EDD78_107116</name>
</gene>
<keyword evidence="3" id="KW-1185">Reference proteome</keyword>
<dbReference type="Pfam" id="PF00583">
    <property type="entry name" value="Acetyltransf_1"/>
    <property type="match status" value="1"/>
</dbReference>
<dbReference type="GO" id="GO:0016747">
    <property type="term" value="F:acyltransferase activity, transferring groups other than amino-acyl groups"/>
    <property type="evidence" value="ECO:0007669"/>
    <property type="project" value="InterPro"/>
</dbReference>
<dbReference type="SUPFAM" id="SSF55729">
    <property type="entry name" value="Acyl-CoA N-acyltransferases (Nat)"/>
    <property type="match status" value="1"/>
</dbReference>
<evidence type="ECO:0000313" key="2">
    <source>
        <dbReference type="EMBL" id="TCL43014.1"/>
    </source>
</evidence>
<reference evidence="2 3" key="1">
    <citation type="submission" date="2019-03" db="EMBL/GenBank/DDBJ databases">
        <title>Genomic Encyclopedia of Type Strains, Phase IV (KMG-IV): sequencing the most valuable type-strain genomes for metagenomic binning, comparative biology and taxonomic classification.</title>
        <authorList>
            <person name="Goeker M."/>
        </authorList>
    </citation>
    <scope>NUCLEOTIDE SEQUENCE [LARGE SCALE GENOMIC DNA]</scope>
    <source>
        <strain evidence="2 3">DSM 100433</strain>
    </source>
</reference>
<dbReference type="InterPro" id="IPR000182">
    <property type="entry name" value="GNAT_dom"/>
</dbReference>
<sequence length="194" mass="21476">MTTGGLRPAFFKGDSMGEIVIRSLGVRDCVPGLLQSFERYQQVTRVWRTVGGEQRIVDCPFTEHWSGEEKDELVINTLLPALQAGGALYVAYDGETVAGFALLEGVPAGSRGQYRILAELYTSYPYRGRGIGRRLFLRCAGRTREMGGQYLYISAHSAVESMAFYRAMGCVAAGEVNQRLAEKEPCDCQLECRI</sequence>
<dbReference type="Proteomes" id="UP000294682">
    <property type="component" value="Unassembled WGS sequence"/>
</dbReference>
<feature type="domain" description="N-acetyltransferase" evidence="1">
    <location>
        <begin position="38"/>
        <end position="194"/>
    </location>
</feature>
<dbReference type="InterPro" id="IPR016181">
    <property type="entry name" value="Acyl_CoA_acyltransferase"/>
</dbReference>
<name>A0A9X8UIY3_9FIRM</name>